<dbReference type="EMBL" id="JBHTBL010000018">
    <property type="protein sequence ID" value="MFC7325900.1"/>
    <property type="molecule type" value="Genomic_DNA"/>
</dbReference>
<feature type="compositionally biased region" description="Polar residues" evidence="1">
    <location>
        <begin position="291"/>
        <end position="301"/>
    </location>
</feature>
<dbReference type="AlphaFoldDB" id="A0ABD6APM2"/>
<keyword evidence="2" id="KW-0472">Membrane</keyword>
<gene>
    <name evidence="3" type="ORF">ACFQMF_15130</name>
</gene>
<keyword evidence="2" id="KW-1133">Transmembrane helix</keyword>
<dbReference type="PANTHER" id="PTHR35716">
    <property type="entry name" value="OS05G0574700 PROTEIN-RELATED"/>
    <property type="match status" value="1"/>
</dbReference>
<keyword evidence="2" id="KW-0812">Transmembrane</keyword>
<feature type="transmembrane region" description="Helical" evidence="2">
    <location>
        <begin position="218"/>
        <end position="240"/>
    </location>
</feature>
<keyword evidence="4" id="KW-1185">Reference proteome</keyword>
<dbReference type="RefSeq" id="WP_256409678.1">
    <property type="nucleotide sequence ID" value="NZ_JANHDN010000006.1"/>
</dbReference>
<sequence>MTAPNHIPYDTFAEAIASLDRESLAALVGETYAVTADEVRVDGPRLTVVEHDRRTELLVVSGPDDLDSSEGYDTVVTARDSLLADHPLPADTAVMTPADLRQRLLYAIAPDDADTITTEFLDAPMRSPAYDTSSAADTPTDHDPPSNDDDTPVATETGPQNTPRSTPGDPLGESPPIGTASTAQRADASPDDSPSQPSRSQSSDAPSSEVLPNGNRRWILVGVIGLGVLLGLAAVGAGIAGDAFITGGDGVAGVDDGTPTDPDSSESGPPDSNTTNDGGDTAALDRPADRNLTTATARTTSVAPTCERSAIHVVQLQMNAFRYNNNTTNTGILTARQFASPSNRAAVGSADQFISLFDMPQYAPLLTYDSVEYSVPSADGDITTIDVVTRENGTVTGRYDFRLKKVPSDETGLNTTRADTECWMTSGVRASPL</sequence>
<name>A0ABD6APM2_9EURY</name>
<reference evidence="3 4" key="1">
    <citation type="journal article" date="2019" name="Int. J. Syst. Evol. Microbiol.">
        <title>The Global Catalogue of Microorganisms (GCM) 10K type strain sequencing project: providing services to taxonomists for standard genome sequencing and annotation.</title>
        <authorList>
            <consortium name="The Broad Institute Genomics Platform"/>
            <consortium name="The Broad Institute Genome Sequencing Center for Infectious Disease"/>
            <person name="Wu L."/>
            <person name="Ma J."/>
        </authorList>
    </citation>
    <scope>NUCLEOTIDE SEQUENCE [LARGE SCALE GENOMIC DNA]</scope>
    <source>
        <strain evidence="3 4">CGMCC 1.12554</strain>
    </source>
</reference>
<evidence type="ECO:0000256" key="1">
    <source>
        <dbReference type="SAM" id="MobiDB-lite"/>
    </source>
</evidence>
<organism evidence="3 4">
    <name type="scientific">Halorubrum rutilum</name>
    <dbReference type="NCBI Taxonomy" id="1364933"/>
    <lineage>
        <taxon>Archaea</taxon>
        <taxon>Methanobacteriati</taxon>
        <taxon>Methanobacteriota</taxon>
        <taxon>Stenosarchaea group</taxon>
        <taxon>Halobacteria</taxon>
        <taxon>Halobacteriales</taxon>
        <taxon>Haloferacaceae</taxon>
        <taxon>Halorubrum</taxon>
    </lineage>
</organism>
<feature type="compositionally biased region" description="Low complexity" evidence="1">
    <location>
        <begin position="252"/>
        <end position="272"/>
    </location>
</feature>
<evidence type="ECO:0000313" key="4">
    <source>
        <dbReference type="Proteomes" id="UP001596545"/>
    </source>
</evidence>
<protein>
    <submittedName>
        <fullName evidence="3">DUF4864 domain-containing protein</fullName>
    </submittedName>
</protein>
<proteinExistence type="predicted"/>
<feature type="region of interest" description="Disordered" evidence="1">
    <location>
        <begin position="121"/>
        <end position="212"/>
    </location>
</feature>
<dbReference type="Proteomes" id="UP001596545">
    <property type="component" value="Unassembled WGS sequence"/>
</dbReference>
<evidence type="ECO:0000313" key="3">
    <source>
        <dbReference type="EMBL" id="MFC7325900.1"/>
    </source>
</evidence>
<comment type="caution">
    <text evidence="3">The sequence shown here is derived from an EMBL/GenBank/DDBJ whole genome shotgun (WGS) entry which is preliminary data.</text>
</comment>
<accession>A0ABD6APM2</accession>
<feature type="region of interest" description="Disordered" evidence="1">
    <location>
        <begin position="252"/>
        <end position="301"/>
    </location>
</feature>
<evidence type="ECO:0000256" key="2">
    <source>
        <dbReference type="SAM" id="Phobius"/>
    </source>
</evidence>
<feature type="compositionally biased region" description="Low complexity" evidence="1">
    <location>
        <begin position="183"/>
        <end position="208"/>
    </location>
</feature>